<dbReference type="PANTHER" id="PTHR34836">
    <property type="entry name" value="OS06G0188250 PROTEIN"/>
    <property type="match status" value="1"/>
</dbReference>
<evidence type="ECO:0000256" key="1">
    <source>
        <dbReference type="ARBA" id="ARBA00004370"/>
    </source>
</evidence>
<evidence type="ECO:0000313" key="8">
    <source>
        <dbReference type="Proteomes" id="UP000326396"/>
    </source>
</evidence>
<gene>
    <name evidence="7" type="ORF">E3N88_21915</name>
</gene>
<evidence type="ECO:0000259" key="6">
    <source>
        <dbReference type="Pfam" id="PF01094"/>
    </source>
</evidence>
<evidence type="ECO:0000256" key="2">
    <source>
        <dbReference type="ARBA" id="ARBA00022692"/>
    </source>
</evidence>
<keyword evidence="4 5" id="KW-0472">Membrane</keyword>
<dbReference type="InterPro" id="IPR015683">
    <property type="entry name" value="Ionotropic_Glu_rcpt"/>
</dbReference>
<feature type="transmembrane region" description="Helical" evidence="5">
    <location>
        <begin position="29"/>
        <end position="51"/>
    </location>
</feature>
<dbReference type="PANTHER" id="PTHR34836:SF6">
    <property type="entry name" value="PERIPLASMIC BINDING PROTEIN-LIKE I"/>
    <property type="match status" value="1"/>
</dbReference>
<accession>A0A5N6N9A9</accession>
<evidence type="ECO:0000313" key="7">
    <source>
        <dbReference type="EMBL" id="KAD4584314.1"/>
    </source>
</evidence>
<dbReference type="AlphaFoldDB" id="A0A5N6N9A9"/>
<dbReference type="Gene3D" id="3.40.50.2300">
    <property type="match status" value="2"/>
</dbReference>
<keyword evidence="8" id="KW-1185">Reference proteome</keyword>
<proteinExistence type="predicted"/>
<dbReference type="EMBL" id="SZYD01000012">
    <property type="protein sequence ID" value="KAD4584314.1"/>
    <property type="molecule type" value="Genomic_DNA"/>
</dbReference>
<dbReference type="OrthoDB" id="1751005at2759"/>
<comment type="caution">
    <text evidence="7">The sequence shown here is derived from an EMBL/GenBank/DDBJ whole genome shotgun (WGS) entry which is preliminary data.</text>
</comment>
<evidence type="ECO:0000256" key="3">
    <source>
        <dbReference type="ARBA" id="ARBA00022989"/>
    </source>
</evidence>
<reference evidence="7 8" key="1">
    <citation type="submission" date="2019-05" db="EMBL/GenBank/DDBJ databases">
        <title>Mikania micrantha, genome provides insights into the molecular mechanism of rapid growth.</title>
        <authorList>
            <person name="Liu B."/>
        </authorList>
    </citation>
    <scope>NUCLEOTIDE SEQUENCE [LARGE SCALE GENOMIC DNA]</scope>
    <source>
        <strain evidence="7">NLD-2019</strain>
        <tissue evidence="7">Leaf</tissue>
    </source>
</reference>
<dbReference type="SUPFAM" id="SSF53822">
    <property type="entry name" value="Periplasmic binding protein-like I"/>
    <property type="match status" value="1"/>
</dbReference>
<evidence type="ECO:0000256" key="4">
    <source>
        <dbReference type="ARBA" id="ARBA00023136"/>
    </source>
</evidence>
<dbReference type="InterPro" id="IPR028082">
    <property type="entry name" value="Peripla_BP_I"/>
</dbReference>
<evidence type="ECO:0000256" key="5">
    <source>
        <dbReference type="SAM" id="Phobius"/>
    </source>
</evidence>
<dbReference type="Pfam" id="PF01094">
    <property type="entry name" value="ANF_receptor"/>
    <property type="match status" value="1"/>
</dbReference>
<keyword evidence="2 5" id="KW-0812">Transmembrane</keyword>
<dbReference type="InterPro" id="IPR001828">
    <property type="entry name" value="ANF_lig-bd_rcpt"/>
</dbReference>
<dbReference type="Proteomes" id="UP000326396">
    <property type="component" value="Linkage Group LG2"/>
</dbReference>
<protein>
    <recommendedName>
        <fullName evidence="6">Receptor ligand binding region domain-containing protein</fullName>
    </recommendedName>
</protein>
<keyword evidence="3 5" id="KW-1133">Transmembrane helix</keyword>
<comment type="subcellular location">
    <subcellularLocation>
        <location evidence="1">Membrane</location>
    </subcellularLocation>
</comment>
<organism evidence="7 8">
    <name type="scientific">Mikania micrantha</name>
    <name type="common">bitter vine</name>
    <dbReference type="NCBI Taxonomy" id="192012"/>
    <lineage>
        <taxon>Eukaryota</taxon>
        <taxon>Viridiplantae</taxon>
        <taxon>Streptophyta</taxon>
        <taxon>Embryophyta</taxon>
        <taxon>Tracheophyta</taxon>
        <taxon>Spermatophyta</taxon>
        <taxon>Magnoliopsida</taxon>
        <taxon>eudicotyledons</taxon>
        <taxon>Gunneridae</taxon>
        <taxon>Pentapetalae</taxon>
        <taxon>asterids</taxon>
        <taxon>campanulids</taxon>
        <taxon>Asterales</taxon>
        <taxon>Asteraceae</taxon>
        <taxon>Asteroideae</taxon>
        <taxon>Heliantheae alliance</taxon>
        <taxon>Eupatorieae</taxon>
        <taxon>Mikania</taxon>
    </lineage>
</organism>
<feature type="domain" description="Receptor ligand binding region" evidence="6">
    <location>
        <begin position="134"/>
        <end position="202"/>
    </location>
</feature>
<sequence>MLQDKWFGKKSDSKSTPGRNILNVKALRGLFLISGVSMAAALFLFTLNAGWRKASIYLEISFPKSTHPKTQTDPPYFEVPVGLILDMGSRVGTTIMSCISVAVSEFYADKSHYKTKIVLHNRDIHGEPLHALSSGKSNFSLSYLVPILSFSPIPSSNRHPYFLQITQDETAQVKAISSMALSYGWKDVMVIFEDTENGRDMAIFIVGIDPLFSHTQH</sequence>
<dbReference type="GO" id="GO:0016020">
    <property type="term" value="C:membrane"/>
    <property type="evidence" value="ECO:0007669"/>
    <property type="project" value="UniProtKB-SubCell"/>
</dbReference>
<name>A0A5N6N9A9_9ASTR</name>